<dbReference type="InterPro" id="IPR011029">
    <property type="entry name" value="DEATH-like_dom_sf"/>
</dbReference>
<organism evidence="6 9">
    <name type="scientific">Loxostege sticticalis</name>
    <name type="common">Beet webworm moth</name>
    <dbReference type="NCBI Taxonomy" id="481309"/>
    <lineage>
        <taxon>Eukaryota</taxon>
        <taxon>Metazoa</taxon>
        <taxon>Ecdysozoa</taxon>
        <taxon>Arthropoda</taxon>
        <taxon>Hexapoda</taxon>
        <taxon>Insecta</taxon>
        <taxon>Pterygota</taxon>
        <taxon>Neoptera</taxon>
        <taxon>Endopterygota</taxon>
        <taxon>Lepidoptera</taxon>
        <taxon>Glossata</taxon>
        <taxon>Ditrysia</taxon>
        <taxon>Pyraloidea</taxon>
        <taxon>Crambidae</taxon>
        <taxon>Pyraustinae</taxon>
        <taxon>Loxostege</taxon>
    </lineage>
</organism>
<evidence type="ECO:0000256" key="1">
    <source>
        <dbReference type="ARBA" id="ARBA00004496"/>
    </source>
</evidence>
<evidence type="ECO:0000259" key="4">
    <source>
        <dbReference type="PROSITE" id="PS50017"/>
    </source>
</evidence>
<dbReference type="PANTHER" id="PTHR15079:SF3">
    <property type="entry name" value="MYELOID DIFFERENTIATION PRIMARY RESPONSE PROTEIN MYD88"/>
    <property type="match status" value="1"/>
</dbReference>
<evidence type="ECO:0000313" key="9">
    <source>
        <dbReference type="Proteomes" id="UP001549921"/>
    </source>
</evidence>
<dbReference type="InterPro" id="IPR000157">
    <property type="entry name" value="TIR_dom"/>
</dbReference>
<dbReference type="EMBL" id="JBEUOH010000005">
    <property type="protein sequence ID" value="KAL0893503.1"/>
    <property type="molecule type" value="Genomic_DNA"/>
</dbReference>
<keyword evidence="2" id="KW-0963">Cytoplasm</keyword>
<dbReference type="Pfam" id="PF13676">
    <property type="entry name" value="TIR_2"/>
    <property type="match status" value="1"/>
</dbReference>
<dbReference type="SUPFAM" id="SSF52200">
    <property type="entry name" value="Toll/Interleukin receptor TIR domain"/>
    <property type="match status" value="1"/>
</dbReference>
<feature type="domain" description="TIR" evidence="5">
    <location>
        <begin position="154"/>
        <end position="285"/>
    </location>
</feature>
<keyword evidence="3" id="KW-0395">Inflammatory response</keyword>
<dbReference type="GO" id="GO:0005737">
    <property type="term" value="C:cytoplasm"/>
    <property type="evidence" value="ECO:0007669"/>
    <property type="project" value="UniProtKB-SubCell"/>
</dbReference>
<dbReference type="Proteomes" id="UP001549921">
    <property type="component" value="Unassembled WGS sequence"/>
</dbReference>
<dbReference type="Gene3D" id="1.10.533.10">
    <property type="entry name" value="Death Domain, Fas"/>
    <property type="match status" value="1"/>
</dbReference>
<feature type="domain" description="Death" evidence="4">
    <location>
        <begin position="49"/>
        <end position="114"/>
    </location>
</feature>
<keyword evidence="8" id="KW-1185">Reference proteome</keyword>
<proteinExistence type="predicted"/>
<dbReference type="PROSITE" id="PS50104">
    <property type="entry name" value="TIR"/>
    <property type="match status" value="1"/>
</dbReference>
<evidence type="ECO:0008006" key="10">
    <source>
        <dbReference type="Google" id="ProtNLM"/>
    </source>
</evidence>
<evidence type="ECO:0000313" key="6">
    <source>
        <dbReference type="EMBL" id="KAL0841698.1"/>
    </source>
</evidence>
<protein>
    <recommendedName>
        <fullName evidence="10">Myeloid differentiation primary response protein MyD88</fullName>
    </recommendedName>
</protein>
<dbReference type="InterPro" id="IPR035897">
    <property type="entry name" value="Toll_tir_struct_dom_sf"/>
</dbReference>
<dbReference type="AlphaFoldDB" id="A0ABD0TF34"/>
<dbReference type="EMBL" id="JBEDNZ010000005">
    <property type="protein sequence ID" value="KAL0841698.1"/>
    <property type="molecule type" value="Genomic_DNA"/>
</dbReference>
<dbReference type="InterPro" id="IPR000488">
    <property type="entry name" value="Death_dom"/>
</dbReference>
<accession>A0ABD0TF34</accession>
<evidence type="ECO:0000256" key="3">
    <source>
        <dbReference type="ARBA" id="ARBA00023198"/>
    </source>
</evidence>
<evidence type="ECO:0000256" key="2">
    <source>
        <dbReference type="ARBA" id="ARBA00022490"/>
    </source>
</evidence>
<name>A0ABD0TF34_LOXSC</name>
<dbReference type="PROSITE" id="PS50017">
    <property type="entry name" value="DEATH_DOMAIN"/>
    <property type="match status" value="1"/>
</dbReference>
<dbReference type="PANTHER" id="PTHR15079">
    <property type="entry name" value="MYD88"/>
    <property type="match status" value="1"/>
</dbReference>
<dbReference type="Gene3D" id="3.40.50.10140">
    <property type="entry name" value="Toll/interleukin-1 receptor homology (TIR) domain"/>
    <property type="match status" value="1"/>
</dbReference>
<dbReference type="Pfam" id="PF00531">
    <property type="entry name" value="Death"/>
    <property type="match status" value="1"/>
</dbReference>
<gene>
    <name evidence="7" type="ORF">ABMA27_013699</name>
    <name evidence="6" type="ORF">ABMA28_013971</name>
</gene>
<evidence type="ECO:0000313" key="7">
    <source>
        <dbReference type="EMBL" id="KAL0893503.1"/>
    </source>
</evidence>
<evidence type="ECO:0000259" key="5">
    <source>
        <dbReference type="PROSITE" id="PS50104"/>
    </source>
</evidence>
<dbReference type="InterPro" id="IPR017281">
    <property type="entry name" value="Myelin_different_resp_MyD88"/>
</dbReference>
<dbReference type="SMART" id="SM00005">
    <property type="entry name" value="DEATH"/>
    <property type="match status" value="1"/>
</dbReference>
<reference evidence="8 9" key="1">
    <citation type="submission" date="2024-06" db="EMBL/GenBank/DDBJ databases">
        <title>A chromosome-level genome assembly of beet webworm, Loxostege sticticalis.</title>
        <authorList>
            <person name="Zhang Y."/>
        </authorList>
    </citation>
    <scope>NUCLEOTIDE SEQUENCE [LARGE SCALE GENOMIC DNA]</scope>
    <source>
        <strain evidence="7">AQ026</strain>
        <strain evidence="6">AQ028</strain>
        <tissue evidence="6">Male pupae</tissue>
        <tissue evidence="7">Whole body</tissue>
    </source>
</reference>
<comment type="subcellular location">
    <subcellularLocation>
        <location evidence="1">Cytoplasm</location>
    </subcellularLocation>
</comment>
<dbReference type="Proteomes" id="UP001549920">
    <property type="component" value="Unassembled WGS sequence"/>
</dbReference>
<dbReference type="SUPFAM" id="SSF47986">
    <property type="entry name" value="DEATH domain"/>
    <property type="match status" value="1"/>
</dbReference>
<comment type="caution">
    <text evidence="6">The sequence shown here is derived from an EMBL/GenBank/DDBJ whole genome shotgun (WGS) entry which is preliminary data.</text>
</comment>
<sequence>METNEAMDDEVDASVPLSSLSYEFRTLVSNLLNPKRVLTTDGPNKLPRDWRGLAFLLQISTELAGSISESQDKTGRLLDLWMQRGDGTATLQNLMEYLTQLDRYDIYDDIIELGRLGRLIAPPMQNGNELARVNGSRNDNMIITFDDRRDGFPHYYHAYVLFAQEDWMFVRELLARMKAAGYKLCTEYDIDVGYGTQYAPVAQLISERCYRIILVYSPNFIDSPANSFYSDYAQAVGIESNKRNIIPIIYRQCQLPHHLMYYHRLVYKPGEWAPYDFWEKLAQTLGKIKLPGPNGITSAHSTLTISELPANGDSNFLNTKALTSSYSVSDINTLQVDISQLNNSGSLSSDSQASSQIPVKKKREKTVTKVFRFFSGKKKVYDQC</sequence>
<evidence type="ECO:0000313" key="8">
    <source>
        <dbReference type="Proteomes" id="UP001549920"/>
    </source>
</evidence>